<evidence type="ECO:0000313" key="9">
    <source>
        <dbReference type="Proteomes" id="UP001202827"/>
    </source>
</evidence>
<comment type="caution">
    <text evidence="8">The sequence shown here is derived from an EMBL/GenBank/DDBJ whole genome shotgun (WGS) entry which is preliminary data.</text>
</comment>
<dbReference type="InterPro" id="IPR007554">
    <property type="entry name" value="Glycerophosphate_synth"/>
</dbReference>
<dbReference type="Gene3D" id="3.90.550.10">
    <property type="entry name" value="Spore Coat Polysaccharide Biosynthesis Protein SpsA, Chain A"/>
    <property type="match status" value="1"/>
</dbReference>
<sequence>MVDFDDDTVNSGSRVDAELTKAEVSVVVPVYEVEPYIRTCLNSIAAQTLQPLDVILVLKPGSDRSCEIAEEFAARYGWKTRYVEHDERQGDSRNHGIDMAEGEYIAFVDSDDYVPPKAYELMLNRIRSTGADLVLGRTLRFNSKNRKGWATPKFEMGGVFKQQIVHWRDYPWLVYNGAPWNKLISVDYLRRNKIRYPEKIYYEDVGFVINLFLHDPRIAIEPEVVYKWRIRDGSAAKSVTQQKGDFANLEERLKVYAWLDDQFNKYGPPESIKRAWDHRKLTDVLYYVKPYLSGTAYFRDMFRQTVPGYLSGLSPSVFKKFPLGDRLIARWMLKGQFHKVDTLGEIILFYRETAALLKKHTPAPIKKALVGAVYACAAPFAAAYYLGRTPYQYAKKKRRLPYLSFRVGVFYNLCTHLFPVSKNIFLYEGVSGRQYAGNEKYIYQELKRRAPKAKHVWAFQQQDGVDRNAAELDGAEIVLKTSLKYLYYLARAGYLFTGTSFPQFFQKRKNATYVQTWHGTPLKKLGFDVTAPVGRELNRNSTENVMYPQSKQWDFFVAPNEFTADRFSSAYKYSGPVMRTGYPRNDIFYADPEQKARIVSKVRSSLGIPEDKKIILYAPTFKDSKKYGNRDTPIKFNLNLAELQNQLQDDWVLIVRAHLLSGGRFDPTPYAPFVKTALVDEYDDPQELCLAADLLITDYSSICFDYANTRKPMLFFCPDMAEYASEKRGFYFDPQEKFPGPFVTTSKQVALEVRELPSYQERFATKYRAFVEEFCAWEDGKASARVADVLKI</sequence>
<dbReference type="Pfam" id="PF00535">
    <property type="entry name" value="Glycos_transf_2"/>
    <property type="match status" value="1"/>
</dbReference>
<dbReference type="InterPro" id="IPR043148">
    <property type="entry name" value="TagF_C"/>
</dbReference>
<evidence type="ECO:0000256" key="4">
    <source>
        <dbReference type="ARBA" id="ARBA00022679"/>
    </source>
</evidence>
<dbReference type="Gene3D" id="3.40.50.11820">
    <property type="match status" value="1"/>
</dbReference>
<dbReference type="CDD" id="cd00761">
    <property type="entry name" value="Glyco_tranf_GTA_type"/>
    <property type="match status" value="1"/>
</dbReference>
<evidence type="ECO:0000259" key="7">
    <source>
        <dbReference type="Pfam" id="PF00535"/>
    </source>
</evidence>
<name>A0ABT0IRR2_9HYPH</name>
<dbReference type="PANTHER" id="PTHR37316:SF3">
    <property type="entry name" value="TEICHOIC ACID GLYCEROL-PHOSPHATE TRANSFERASE"/>
    <property type="match status" value="1"/>
</dbReference>
<proteinExistence type="inferred from homology"/>
<gene>
    <name evidence="8" type="ORF">M0654_11295</name>
</gene>
<organism evidence="8 9">
    <name type="scientific">Neorhizobium turbinariae</name>
    <dbReference type="NCBI Taxonomy" id="2937795"/>
    <lineage>
        <taxon>Bacteria</taxon>
        <taxon>Pseudomonadati</taxon>
        <taxon>Pseudomonadota</taxon>
        <taxon>Alphaproteobacteria</taxon>
        <taxon>Hyphomicrobiales</taxon>
        <taxon>Rhizobiaceae</taxon>
        <taxon>Rhizobium/Agrobacterium group</taxon>
        <taxon>Neorhizobium</taxon>
    </lineage>
</organism>
<evidence type="ECO:0000256" key="6">
    <source>
        <dbReference type="ARBA" id="ARBA00023136"/>
    </source>
</evidence>
<feature type="domain" description="Glycosyltransferase 2-like" evidence="7">
    <location>
        <begin position="25"/>
        <end position="168"/>
    </location>
</feature>
<dbReference type="SUPFAM" id="SSF53756">
    <property type="entry name" value="UDP-Glycosyltransferase/glycogen phosphorylase"/>
    <property type="match status" value="1"/>
</dbReference>
<dbReference type="EMBL" id="JALPRY010000012">
    <property type="protein sequence ID" value="MCK8780571.1"/>
    <property type="molecule type" value="Genomic_DNA"/>
</dbReference>
<dbReference type="Pfam" id="PF04464">
    <property type="entry name" value="Glyphos_transf"/>
    <property type="match status" value="1"/>
</dbReference>
<dbReference type="Proteomes" id="UP001202827">
    <property type="component" value="Unassembled WGS sequence"/>
</dbReference>
<keyword evidence="9" id="KW-1185">Reference proteome</keyword>
<protein>
    <submittedName>
        <fullName evidence="8">Bifunctional glycosyltransferase family 2 protein/CDP-glycerol:glycerophosphate glycerophosphotransferase</fullName>
    </submittedName>
</protein>
<evidence type="ECO:0000313" key="8">
    <source>
        <dbReference type="EMBL" id="MCK8780571.1"/>
    </source>
</evidence>
<dbReference type="SUPFAM" id="SSF53448">
    <property type="entry name" value="Nucleotide-diphospho-sugar transferases"/>
    <property type="match status" value="1"/>
</dbReference>
<keyword evidence="3" id="KW-1003">Cell membrane</keyword>
<evidence type="ECO:0000256" key="1">
    <source>
        <dbReference type="ARBA" id="ARBA00004202"/>
    </source>
</evidence>
<dbReference type="InterPro" id="IPR001173">
    <property type="entry name" value="Glyco_trans_2-like"/>
</dbReference>
<dbReference type="InterPro" id="IPR043149">
    <property type="entry name" value="TagF_N"/>
</dbReference>
<dbReference type="InterPro" id="IPR029044">
    <property type="entry name" value="Nucleotide-diphossugar_trans"/>
</dbReference>
<evidence type="ECO:0000256" key="3">
    <source>
        <dbReference type="ARBA" id="ARBA00022475"/>
    </source>
</evidence>
<comment type="subcellular location">
    <subcellularLocation>
        <location evidence="1">Cell membrane</location>
        <topology evidence="1">Peripheral membrane protein</topology>
    </subcellularLocation>
</comment>
<evidence type="ECO:0000256" key="2">
    <source>
        <dbReference type="ARBA" id="ARBA00010488"/>
    </source>
</evidence>
<dbReference type="Gene3D" id="3.40.50.12580">
    <property type="match status" value="1"/>
</dbReference>
<comment type="similarity">
    <text evidence="2">Belongs to the CDP-glycerol glycerophosphotransferase family.</text>
</comment>
<evidence type="ECO:0000256" key="5">
    <source>
        <dbReference type="ARBA" id="ARBA00022944"/>
    </source>
</evidence>
<keyword evidence="4" id="KW-0808">Transferase</keyword>
<reference evidence="8 9" key="1">
    <citation type="submission" date="2022-04" db="EMBL/GenBank/DDBJ databases">
        <title>Rhizobium coralii sp. nov., isolated from coral Turbinaria peltata.</title>
        <authorList>
            <person name="Sun H."/>
        </authorList>
    </citation>
    <scope>NUCLEOTIDE SEQUENCE [LARGE SCALE GENOMIC DNA]</scope>
    <source>
        <strain evidence="8 9">NTR19</strain>
    </source>
</reference>
<dbReference type="PANTHER" id="PTHR37316">
    <property type="entry name" value="TEICHOIC ACID GLYCEROL-PHOSPHATE PRIMASE"/>
    <property type="match status" value="1"/>
</dbReference>
<dbReference type="InterPro" id="IPR051612">
    <property type="entry name" value="Teichoic_Acid_Biosynth"/>
</dbReference>
<dbReference type="RefSeq" id="WP_248683353.1">
    <property type="nucleotide sequence ID" value="NZ_JALPRY010000012.1"/>
</dbReference>
<keyword evidence="5" id="KW-0777">Teichoic acid biosynthesis</keyword>
<keyword evidence="6" id="KW-0472">Membrane</keyword>
<accession>A0ABT0IRR2</accession>